<proteinExistence type="predicted"/>
<protein>
    <submittedName>
        <fullName evidence="1">Uncharacterized protein</fullName>
    </submittedName>
</protein>
<reference evidence="1 2" key="1">
    <citation type="submission" date="2024-02" db="EMBL/GenBank/DDBJ databases">
        <title>High-quality chromosome-scale genome assembly of Pensacola bahiagrass (Paspalum notatum Flugge var. saurae).</title>
        <authorList>
            <person name="Vega J.M."/>
            <person name="Podio M."/>
            <person name="Orjuela J."/>
            <person name="Siena L.A."/>
            <person name="Pessino S.C."/>
            <person name="Combes M.C."/>
            <person name="Mariac C."/>
            <person name="Albertini E."/>
            <person name="Pupilli F."/>
            <person name="Ortiz J.P.A."/>
            <person name="Leblanc O."/>
        </authorList>
    </citation>
    <scope>NUCLEOTIDE SEQUENCE [LARGE SCALE GENOMIC DNA]</scope>
    <source>
        <strain evidence="1">R1</strain>
        <tissue evidence="1">Leaf</tissue>
    </source>
</reference>
<name>A0AAQ3PEY8_PASNO</name>
<accession>A0AAQ3PEY8</accession>
<dbReference type="Proteomes" id="UP001341281">
    <property type="component" value="Chromosome 01"/>
</dbReference>
<dbReference type="EMBL" id="CP144745">
    <property type="protein sequence ID" value="WVZ50215.1"/>
    <property type="molecule type" value="Genomic_DNA"/>
</dbReference>
<gene>
    <name evidence="1" type="ORF">U9M48_001490</name>
</gene>
<evidence type="ECO:0000313" key="2">
    <source>
        <dbReference type="Proteomes" id="UP001341281"/>
    </source>
</evidence>
<organism evidence="1 2">
    <name type="scientific">Paspalum notatum var. saurae</name>
    <dbReference type="NCBI Taxonomy" id="547442"/>
    <lineage>
        <taxon>Eukaryota</taxon>
        <taxon>Viridiplantae</taxon>
        <taxon>Streptophyta</taxon>
        <taxon>Embryophyta</taxon>
        <taxon>Tracheophyta</taxon>
        <taxon>Spermatophyta</taxon>
        <taxon>Magnoliopsida</taxon>
        <taxon>Liliopsida</taxon>
        <taxon>Poales</taxon>
        <taxon>Poaceae</taxon>
        <taxon>PACMAD clade</taxon>
        <taxon>Panicoideae</taxon>
        <taxon>Andropogonodae</taxon>
        <taxon>Paspaleae</taxon>
        <taxon>Paspalinae</taxon>
        <taxon>Paspalum</taxon>
    </lineage>
</organism>
<dbReference type="AlphaFoldDB" id="A0AAQ3PEY8"/>
<sequence>MYPARRAGDGFFSCHGLDSVFISEDLYTAYLDFCFHGGGFALRFNLFISILSRCVFRLRFRLFAVVFFTVYGDLGSVEQSQMDPHVRTYQGRESLTRWTRICFNIINIRYRKLESE</sequence>
<evidence type="ECO:0000313" key="1">
    <source>
        <dbReference type="EMBL" id="WVZ50215.1"/>
    </source>
</evidence>
<keyword evidence="2" id="KW-1185">Reference proteome</keyword>